<dbReference type="Gene3D" id="3.30.565.10">
    <property type="entry name" value="Histidine kinase-like ATPase, C-terminal domain"/>
    <property type="match status" value="1"/>
</dbReference>
<evidence type="ECO:0000259" key="7">
    <source>
        <dbReference type="PROSITE" id="PS50112"/>
    </source>
</evidence>
<feature type="domain" description="PAC" evidence="8">
    <location>
        <begin position="441"/>
        <end position="493"/>
    </location>
</feature>
<dbReference type="SUPFAM" id="SSF55785">
    <property type="entry name" value="PYP-like sensor domain (PAS domain)"/>
    <property type="match status" value="3"/>
</dbReference>
<dbReference type="Pfam" id="PF08447">
    <property type="entry name" value="PAS_3"/>
    <property type="match status" value="2"/>
</dbReference>
<evidence type="ECO:0000259" key="6">
    <source>
        <dbReference type="PROSITE" id="PS50109"/>
    </source>
</evidence>
<dbReference type="InterPro" id="IPR003594">
    <property type="entry name" value="HATPase_dom"/>
</dbReference>
<dbReference type="SUPFAM" id="SSF47384">
    <property type="entry name" value="Homodimeric domain of signal transducing histidine kinase"/>
    <property type="match status" value="1"/>
</dbReference>
<evidence type="ECO:0000256" key="1">
    <source>
        <dbReference type="ARBA" id="ARBA00000085"/>
    </source>
</evidence>
<dbReference type="InterPro" id="IPR036097">
    <property type="entry name" value="HisK_dim/P_sf"/>
</dbReference>
<dbReference type="InterPro" id="IPR000700">
    <property type="entry name" value="PAS-assoc_C"/>
</dbReference>
<keyword evidence="5" id="KW-0418">Kinase</keyword>
<dbReference type="InterPro" id="IPR013655">
    <property type="entry name" value="PAS_fold_3"/>
</dbReference>
<name>M7N5S8_9BACT</name>
<dbReference type="SUPFAM" id="SSF55874">
    <property type="entry name" value="ATPase domain of HSP90 chaperone/DNA topoisomerase II/histidine kinase"/>
    <property type="match status" value="1"/>
</dbReference>
<keyword evidence="4 9" id="KW-0808">Transferase</keyword>
<feature type="domain" description="PAS" evidence="7">
    <location>
        <begin position="494"/>
        <end position="564"/>
    </location>
</feature>
<feature type="domain" description="PAS" evidence="7">
    <location>
        <begin position="368"/>
        <end position="438"/>
    </location>
</feature>
<dbReference type="FunFam" id="3.30.450.20:FF:000099">
    <property type="entry name" value="Sensory box sensor histidine kinase"/>
    <property type="match status" value="2"/>
</dbReference>
<dbReference type="InterPro" id="IPR052162">
    <property type="entry name" value="Sensor_kinase/Photoreceptor"/>
</dbReference>
<dbReference type="EC" id="2.7.13.3" evidence="2"/>
<evidence type="ECO:0000313" key="10">
    <source>
        <dbReference type="Proteomes" id="UP000011910"/>
    </source>
</evidence>
<dbReference type="Gene3D" id="1.10.287.130">
    <property type="match status" value="1"/>
</dbReference>
<evidence type="ECO:0000256" key="5">
    <source>
        <dbReference type="ARBA" id="ARBA00022777"/>
    </source>
</evidence>
<dbReference type="PROSITE" id="PS50113">
    <property type="entry name" value="PAC"/>
    <property type="match status" value="3"/>
</dbReference>
<dbReference type="PANTHER" id="PTHR43304">
    <property type="entry name" value="PHYTOCHROME-LIKE PROTEIN CPH1"/>
    <property type="match status" value="1"/>
</dbReference>
<dbReference type="SMART" id="SM00086">
    <property type="entry name" value="PAC"/>
    <property type="match status" value="3"/>
</dbReference>
<proteinExistence type="predicted"/>
<dbReference type="eggNOG" id="COG4251">
    <property type="taxonomic scope" value="Bacteria"/>
</dbReference>
<sequence length="861" mass="99583">MTLLNQLFDRYDKPLLVLEHGQVVRANRAAITQWPRLLSAHKPYLWELSPALTQKQVANFLSKEAAGTDQSAPLPIPSQASPSRIFDGSLLDREASTLLLECTERPAGTPPPPLSTHTLKALLEGLTDKLVAVLDTNLHYLAFTRAYEQEYEKIFAVSIAPGDHLLGTLSHLPGEQQKALAIYEQVMQGRRYAFTQTFGHDSLQPKTFSFSFTPLTDSSDQLIAILYVVEEVVAASDQQPSELEDRFRTLAEHSPDVIMRLDAQLNVLFVNSAITQETGRMPADYSNRSLKESPYKDRIPEEFYTKVKQVFESGEEHDLVSIFTHNGSANDFYTRFVPETDSQGDLRSVLAISRNISELRKARQDLQQAQEFVFMADVVPLLIWITEPNGNVSYFNSRWYAYTGQGTEESLAWGWQRSLHPDDLQYTLQAWEKALRQEEEYKVEYRLRRHDGSYRWFIAQALPMRNEGGRIVKWYGFCADVHDQRQFQHELFQKAQELQSLNQMIPQLVWVTRPNGDHEYFNQRWYDYTGLGFDETRDKGWSLVLHPDDYERTLEVWEHCLQSGDHYQIEYRLRRHDGSYRWFIGRANPLRDAKGHIIKWFGTCTDIQEYKEQREELSRKNYELQQINGYLDQFVHTAAHDLRAPVANMKLLYDMLLREESPERHKKLLHTFKPLLNRLDNTLVGLVEIVQMQEGHSLLKVQEVDPEQVLEKVREELFAELTEADAELEHEIHLSRPLHYLKPYLMSILRNLLSNAIKYRHADRPLQIRIDGEWQGKYYKLQVTDNGSGIDLQRHGKNLFKPFKRLSVKSTGLGIGLHMVQNMVQKNGGLIEVSSTPDEGSTFTLLLAPYESVTRQQSVEA</sequence>
<dbReference type="PANTHER" id="PTHR43304:SF1">
    <property type="entry name" value="PAC DOMAIN-CONTAINING PROTEIN"/>
    <property type="match status" value="1"/>
</dbReference>
<dbReference type="InterPro" id="IPR003661">
    <property type="entry name" value="HisK_dim/P_dom"/>
</dbReference>
<dbReference type="InterPro" id="IPR036890">
    <property type="entry name" value="HATPase_C_sf"/>
</dbReference>
<dbReference type="CDD" id="cd00130">
    <property type="entry name" value="PAS"/>
    <property type="match status" value="3"/>
</dbReference>
<dbReference type="InterPro" id="IPR001610">
    <property type="entry name" value="PAC"/>
</dbReference>
<dbReference type="SMART" id="SM00091">
    <property type="entry name" value="PAS"/>
    <property type="match status" value="3"/>
</dbReference>
<keyword evidence="10" id="KW-1185">Reference proteome</keyword>
<reference evidence="9 10" key="1">
    <citation type="journal article" date="2013" name="Genome Announc.">
        <title>Draft Genome Sequence of Cesiribacter andamanensis Strain AMV16T, Isolated from a Soil Sample from a Mud Volcano in the Andaman Islands, India.</title>
        <authorList>
            <person name="Shivaji S."/>
            <person name="Ara S."/>
            <person name="Begum Z."/>
            <person name="Srinivas T.N."/>
            <person name="Singh A."/>
            <person name="Kumar Pinnaka A."/>
        </authorList>
    </citation>
    <scope>NUCLEOTIDE SEQUENCE [LARGE SCALE GENOMIC DNA]</scope>
    <source>
        <strain evidence="9 10">AMV16</strain>
    </source>
</reference>
<comment type="caution">
    <text evidence="9">The sequence shown here is derived from an EMBL/GenBank/DDBJ whole genome shotgun (WGS) entry which is preliminary data.</text>
</comment>
<dbReference type="OrthoDB" id="9766459at2"/>
<dbReference type="CDD" id="cd00082">
    <property type="entry name" value="HisKA"/>
    <property type="match status" value="1"/>
</dbReference>
<evidence type="ECO:0000256" key="4">
    <source>
        <dbReference type="ARBA" id="ARBA00022679"/>
    </source>
</evidence>
<dbReference type="EMBL" id="AODQ01000052">
    <property type="protein sequence ID" value="EMR02591.1"/>
    <property type="molecule type" value="Genomic_DNA"/>
</dbReference>
<evidence type="ECO:0000256" key="3">
    <source>
        <dbReference type="ARBA" id="ARBA00022553"/>
    </source>
</evidence>
<dbReference type="InterPro" id="IPR013656">
    <property type="entry name" value="PAS_4"/>
</dbReference>
<dbReference type="STRING" id="1279009.ADICEAN_02247"/>
<dbReference type="InterPro" id="IPR005467">
    <property type="entry name" value="His_kinase_dom"/>
</dbReference>
<dbReference type="PROSITE" id="PS50112">
    <property type="entry name" value="PAS"/>
    <property type="match status" value="3"/>
</dbReference>
<feature type="domain" description="Histidine kinase" evidence="6">
    <location>
        <begin position="637"/>
        <end position="851"/>
    </location>
</feature>
<keyword evidence="3" id="KW-0597">Phosphoprotein</keyword>
<dbReference type="InterPro" id="IPR035965">
    <property type="entry name" value="PAS-like_dom_sf"/>
</dbReference>
<dbReference type="PRINTS" id="PR00344">
    <property type="entry name" value="BCTRLSENSOR"/>
</dbReference>
<dbReference type="AlphaFoldDB" id="M7N5S8"/>
<gene>
    <name evidence="9" type="primary">kinB_2</name>
    <name evidence="9" type="ORF">ADICEAN_02247</name>
</gene>
<dbReference type="InterPro" id="IPR004358">
    <property type="entry name" value="Sig_transdc_His_kin-like_C"/>
</dbReference>
<feature type="domain" description="PAS" evidence="7">
    <location>
        <begin position="243"/>
        <end position="318"/>
    </location>
</feature>
<evidence type="ECO:0000313" key="9">
    <source>
        <dbReference type="EMBL" id="EMR02591.1"/>
    </source>
</evidence>
<feature type="domain" description="PAC" evidence="8">
    <location>
        <begin position="567"/>
        <end position="619"/>
    </location>
</feature>
<dbReference type="GO" id="GO:0000155">
    <property type="term" value="F:phosphorelay sensor kinase activity"/>
    <property type="evidence" value="ECO:0007669"/>
    <property type="project" value="InterPro"/>
</dbReference>
<dbReference type="Proteomes" id="UP000011910">
    <property type="component" value="Unassembled WGS sequence"/>
</dbReference>
<evidence type="ECO:0000259" key="8">
    <source>
        <dbReference type="PROSITE" id="PS50113"/>
    </source>
</evidence>
<dbReference type="SMART" id="SM00387">
    <property type="entry name" value="HATPase_c"/>
    <property type="match status" value="1"/>
</dbReference>
<dbReference type="PROSITE" id="PS50109">
    <property type="entry name" value="HIS_KIN"/>
    <property type="match status" value="1"/>
</dbReference>
<organism evidence="9 10">
    <name type="scientific">Cesiribacter andamanensis AMV16</name>
    <dbReference type="NCBI Taxonomy" id="1279009"/>
    <lineage>
        <taxon>Bacteria</taxon>
        <taxon>Pseudomonadati</taxon>
        <taxon>Bacteroidota</taxon>
        <taxon>Cytophagia</taxon>
        <taxon>Cytophagales</taxon>
        <taxon>Cesiribacteraceae</taxon>
        <taxon>Cesiribacter</taxon>
    </lineage>
</organism>
<comment type="catalytic activity">
    <reaction evidence="1">
        <text>ATP + protein L-histidine = ADP + protein N-phospho-L-histidine.</text>
        <dbReference type="EC" id="2.7.13.3"/>
    </reaction>
</comment>
<feature type="domain" description="PAC" evidence="8">
    <location>
        <begin position="313"/>
        <end position="368"/>
    </location>
</feature>
<evidence type="ECO:0000256" key="2">
    <source>
        <dbReference type="ARBA" id="ARBA00012438"/>
    </source>
</evidence>
<dbReference type="NCBIfam" id="TIGR00229">
    <property type="entry name" value="sensory_box"/>
    <property type="match status" value="3"/>
</dbReference>
<protein>
    <recommendedName>
        <fullName evidence="2">histidine kinase</fullName>
        <ecNumber evidence="2">2.7.13.3</ecNumber>
    </recommendedName>
</protein>
<dbReference type="Pfam" id="PF08448">
    <property type="entry name" value="PAS_4"/>
    <property type="match status" value="2"/>
</dbReference>
<dbReference type="InterPro" id="IPR000014">
    <property type="entry name" value="PAS"/>
</dbReference>
<dbReference type="RefSeq" id="WP_009195640.1">
    <property type="nucleotide sequence ID" value="NZ_AODQ01000052.1"/>
</dbReference>
<dbReference type="PATRIC" id="fig|1279009.4.peg.2281"/>
<dbReference type="Gene3D" id="3.30.450.20">
    <property type="entry name" value="PAS domain"/>
    <property type="match status" value="3"/>
</dbReference>
<accession>M7N5S8</accession>
<dbReference type="eggNOG" id="COG2202">
    <property type="taxonomic scope" value="Bacteria"/>
</dbReference>
<dbReference type="Pfam" id="PF02518">
    <property type="entry name" value="HATPase_c"/>
    <property type="match status" value="1"/>
</dbReference>